<evidence type="ECO:0000313" key="1">
    <source>
        <dbReference type="EMBL" id="MBW0532166.1"/>
    </source>
</evidence>
<organism evidence="1 2">
    <name type="scientific">Austropuccinia psidii MF-1</name>
    <dbReference type="NCBI Taxonomy" id="1389203"/>
    <lineage>
        <taxon>Eukaryota</taxon>
        <taxon>Fungi</taxon>
        <taxon>Dikarya</taxon>
        <taxon>Basidiomycota</taxon>
        <taxon>Pucciniomycotina</taxon>
        <taxon>Pucciniomycetes</taxon>
        <taxon>Pucciniales</taxon>
        <taxon>Sphaerophragmiaceae</taxon>
        <taxon>Austropuccinia</taxon>
    </lineage>
</organism>
<accession>A0A9Q3I6X3</accession>
<sequence length="107" mass="11524">MGDFLTGDIRAGLPVEGFGEGGGIVKRTVSKFLGLLGITWLWSILEEGWEGEVLDWLPIELGTTLTSSPSSSSLPSSLGLVVKPEILLSLFATPWLLTLEMGTYELE</sequence>
<name>A0A9Q3I6X3_9BASI</name>
<protein>
    <submittedName>
        <fullName evidence="1">Uncharacterized protein</fullName>
    </submittedName>
</protein>
<evidence type="ECO:0000313" key="2">
    <source>
        <dbReference type="Proteomes" id="UP000765509"/>
    </source>
</evidence>
<dbReference type="Proteomes" id="UP000765509">
    <property type="component" value="Unassembled WGS sequence"/>
</dbReference>
<dbReference type="AlphaFoldDB" id="A0A9Q3I6X3"/>
<comment type="caution">
    <text evidence="1">The sequence shown here is derived from an EMBL/GenBank/DDBJ whole genome shotgun (WGS) entry which is preliminary data.</text>
</comment>
<proteinExistence type="predicted"/>
<gene>
    <name evidence="1" type="ORF">O181_071881</name>
</gene>
<reference evidence="1" key="1">
    <citation type="submission" date="2021-03" db="EMBL/GenBank/DDBJ databases">
        <title>Draft genome sequence of rust myrtle Austropuccinia psidii MF-1, a brazilian biotype.</title>
        <authorList>
            <person name="Quecine M.C."/>
            <person name="Pachon D.M.R."/>
            <person name="Bonatelli M.L."/>
            <person name="Correr F.H."/>
            <person name="Franceschini L.M."/>
            <person name="Leite T.F."/>
            <person name="Margarido G.R.A."/>
            <person name="Almeida C.A."/>
            <person name="Ferrarezi J.A."/>
            <person name="Labate C.A."/>
        </authorList>
    </citation>
    <scope>NUCLEOTIDE SEQUENCE</scope>
    <source>
        <strain evidence="1">MF-1</strain>
    </source>
</reference>
<dbReference type="EMBL" id="AVOT02037482">
    <property type="protein sequence ID" value="MBW0532166.1"/>
    <property type="molecule type" value="Genomic_DNA"/>
</dbReference>
<keyword evidence="2" id="KW-1185">Reference proteome</keyword>